<evidence type="ECO:0000313" key="4">
    <source>
        <dbReference type="Proteomes" id="UP000319516"/>
    </source>
</evidence>
<dbReference type="Pfam" id="PF23544">
    <property type="entry name" value="AtuA_ferredoxin"/>
    <property type="match status" value="1"/>
</dbReference>
<proteinExistence type="predicted"/>
<feature type="region of interest" description="Disordered" evidence="1">
    <location>
        <begin position="1"/>
        <end position="37"/>
    </location>
</feature>
<evidence type="ECO:0000259" key="2">
    <source>
        <dbReference type="Pfam" id="PF23544"/>
    </source>
</evidence>
<accession>A0A542YQT9</accession>
<feature type="domain" description="AtuA-like ferredoxin-fold" evidence="2">
    <location>
        <begin position="33"/>
        <end position="120"/>
    </location>
</feature>
<gene>
    <name evidence="3" type="ORF">FB467_1525</name>
</gene>
<dbReference type="EMBL" id="VFOP01000001">
    <property type="protein sequence ID" value="TQL50417.1"/>
    <property type="molecule type" value="Genomic_DNA"/>
</dbReference>
<feature type="compositionally biased region" description="Basic and acidic residues" evidence="1">
    <location>
        <begin position="1"/>
        <end position="18"/>
    </location>
</feature>
<dbReference type="Proteomes" id="UP000319516">
    <property type="component" value="Unassembled WGS sequence"/>
</dbReference>
<dbReference type="InterPro" id="IPR056362">
    <property type="entry name" value="AtuA-like_ferredoxin_dom"/>
</dbReference>
<dbReference type="AlphaFoldDB" id="A0A542YQT9"/>
<sequence length="123" mass="12485">MGEAGLDVRDHGTGHGHDGGAVGGQRDPPGGAQRAGDKGDTLILAVIARGGPAHRTLVERLTEEVVTAAYAPLLTGPVSRNVLPQLHAMVFTLPGVLGGGVTGSPVLDGHGKTMSYHLATVRL</sequence>
<name>A0A542YQT9_9MICO</name>
<keyword evidence="4" id="KW-1185">Reference proteome</keyword>
<comment type="caution">
    <text evidence="3">The sequence shown here is derived from an EMBL/GenBank/DDBJ whole genome shotgun (WGS) entry which is preliminary data.</text>
</comment>
<evidence type="ECO:0000313" key="3">
    <source>
        <dbReference type="EMBL" id="TQL50417.1"/>
    </source>
</evidence>
<evidence type="ECO:0000256" key="1">
    <source>
        <dbReference type="SAM" id="MobiDB-lite"/>
    </source>
</evidence>
<organism evidence="3 4">
    <name type="scientific">Ornithinicoccus hortensis</name>
    <dbReference type="NCBI Taxonomy" id="82346"/>
    <lineage>
        <taxon>Bacteria</taxon>
        <taxon>Bacillati</taxon>
        <taxon>Actinomycetota</taxon>
        <taxon>Actinomycetes</taxon>
        <taxon>Micrococcales</taxon>
        <taxon>Intrasporangiaceae</taxon>
        <taxon>Ornithinicoccus</taxon>
    </lineage>
</organism>
<protein>
    <recommendedName>
        <fullName evidence="2">AtuA-like ferredoxin-fold domain-containing protein</fullName>
    </recommendedName>
</protein>
<reference evidence="3 4" key="1">
    <citation type="submission" date="2019-06" db="EMBL/GenBank/DDBJ databases">
        <title>Sequencing the genomes of 1000 actinobacteria strains.</title>
        <authorList>
            <person name="Klenk H.-P."/>
        </authorList>
    </citation>
    <scope>NUCLEOTIDE SEQUENCE [LARGE SCALE GENOMIC DNA]</scope>
    <source>
        <strain evidence="3 4">DSM 12335</strain>
    </source>
</reference>
<dbReference type="RefSeq" id="WP_228393335.1">
    <property type="nucleotide sequence ID" value="NZ_BAAAIK010000002.1"/>
</dbReference>